<keyword evidence="2" id="KW-0723">Serine/threonine-protein kinase</keyword>
<evidence type="ECO:0000256" key="5">
    <source>
        <dbReference type="ARBA" id="ARBA00022777"/>
    </source>
</evidence>
<protein>
    <recommendedName>
        <fullName evidence="1">non-specific serine/threonine protein kinase</fullName>
        <ecNumber evidence="1">2.7.11.1</ecNumber>
    </recommendedName>
</protein>
<evidence type="ECO:0000256" key="1">
    <source>
        <dbReference type="ARBA" id="ARBA00012513"/>
    </source>
</evidence>
<proteinExistence type="predicted"/>
<organism evidence="10 11">
    <name type="scientific">Phaseolus coccineus</name>
    <name type="common">Scarlet runner bean</name>
    <name type="synonym">Phaseolus multiflorus</name>
    <dbReference type="NCBI Taxonomy" id="3886"/>
    <lineage>
        <taxon>Eukaryota</taxon>
        <taxon>Viridiplantae</taxon>
        <taxon>Streptophyta</taxon>
        <taxon>Embryophyta</taxon>
        <taxon>Tracheophyta</taxon>
        <taxon>Spermatophyta</taxon>
        <taxon>Magnoliopsida</taxon>
        <taxon>eudicotyledons</taxon>
        <taxon>Gunneridae</taxon>
        <taxon>Pentapetalae</taxon>
        <taxon>rosids</taxon>
        <taxon>fabids</taxon>
        <taxon>Fabales</taxon>
        <taxon>Fabaceae</taxon>
        <taxon>Papilionoideae</taxon>
        <taxon>50 kb inversion clade</taxon>
        <taxon>NPAAA clade</taxon>
        <taxon>indigoferoid/millettioid clade</taxon>
        <taxon>Phaseoleae</taxon>
        <taxon>Phaseolus</taxon>
    </lineage>
</organism>
<evidence type="ECO:0000256" key="8">
    <source>
        <dbReference type="ARBA" id="ARBA00048679"/>
    </source>
</evidence>
<dbReference type="PANTHER" id="PTHR22983:SF6">
    <property type="entry name" value="SERINE_THREONINE-PROTEIN KINASE 36"/>
    <property type="match status" value="1"/>
</dbReference>
<evidence type="ECO:0000256" key="2">
    <source>
        <dbReference type="ARBA" id="ARBA00022527"/>
    </source>
</evidence>
<name>A0AAN9MKS8_PHACN</name>
<dbReference type="InterPro" id="IPR011009">
    <property type="entry name" value="Kinase-like_dom_sf"/>
</dbReference>
<dbReference type="SUPFAM" id="SSF56112">
    <property type="entry name" value="Protein kinase-like (PK-like)"/>
    <property type="match status" value="1"/>
</dbReference>
<comment type="caution">
    <text evidence="10">The sequence shown here is derived from an EMBL/GenBank/DDBJ whole genome shotgun (WGS) entry which is preliminary data.</text>
</comment>
<dbReference type="GO" id="GO:0004674">
    <property type="term" value="F:protein serine/threonine kinase activity"/>
    <property type="evidence" value="ECO:0007669"/>
    <property type="project" value="UniProtKB-KW"/>
</dbReference>
<gene>
    <name evidence="10" type="ORF">VNO80_19379</name>
</gene>
<dbReference type="EC" id="2.7.11.1" evidence="1"/>
<evidence type="ECO:0000313" key="11">
    <source>
        <dbReference type="Proteomes" id="UP001374584"/>
    </source>
</evidence>
<dbReference type="GO" id="GO:0005737">
    <property type="term" value="C:cytoplasm"/>
    <property type="evidence" value="ECO:0007669"/>
    <property type="project" value="UniProtKB-ARBA"/>
</dbReference>
<evidence type="ECO:0000256" key="4">
    <source>
        <dbReference type="ARBA" id="ARBA00022741"/>
    </source>
</evidence>
<keyword evidence="11" id="KW-1185">Reference proteome</keyword>
<evidence type="ECO:0000256" key="7">
    <source>
        <dbReference type="ARBA" id="ARBA00047899"/>
    </source>
</evidence>
<dbReference type="Proteomes" id="UP001374584">
    <property type="component" value="Unassembled WGS sequence"/>
</dbReference>
<feature type="region of interest" description="Disordered" evidence="9">
    <location>
        <begin position="54"/>
        <end position="73"/>
    </location>
</feature>
<reference evidence="10 11" key="1">
    <citation type="submission" date="2024-01" db="EMBL/GenBank/DDBJ databases">
        <title>The genomes of 5 underutilized Papilionoideae crops provide insights into root nodulation and disease resistanc.</title>
        <authorList>
            <person name="Jiang F."/>
        </authorList>
    </citation>
    <scope>NUCLEOTIDE SEQUENCE [LARGE SCALE GENOMIC DNA]</scope>
    <source>
        <strain evidence="10">JINMINGXINNONG_FW02</strain>
        <tissue evidence="10">Leaves</tissue>
    </source>
</reference>
<dbReference type="AlphaFoldDB" id="A0AAN9MKS8"/>
<keyword evidence="5" id="KW-0418">Kinase</keyword>
<evidence type="ECO:0000256" key="9">
    <source>
        <dbReference type="SAM" id="MobiDB-lite"/>
    </source>
</evidence>
<evidence type="ECO:0000256" key="6">
    <source>
        <dbReference type="ARBA" id="ARBA00022840"/>
    </source>
</evidence>
<accession>A0AAN9MKS8</accession>
<dbReference type="PANTHER" id="PTHR22983">
    <property type="entry name" value="PROTEIN KINASE RELATED"/>
    <property type="match status" value="1"/>
</dbReference>
<sequence>MGIENYHVIELIGEGSFGKTVAMKFIMKQGKTQKGIHKLRQEIEVRFSVGSKRMDKVSPKEKTQRVKGMRRSGSSVRVKISQVMPIALECNMVSSFEESFWELLSRTLLPP</sequence>
<dbReference type="EMBL" id="JAYMYR010000007">
    <property type="protein sequence ID" value="KAK7353923.1"/>
    <property type="molecule type" value="Genomic_DNA"/>
</dbReference>
<feature type="compositionally biased region" description="Basic and acidic residues" evidence="9">
    <location>
        <begin position="54"/>
        <end position="64"/>
    </location>
</feature>
<evidence type="ECO:0000313" key="10">
    <source>
        <dbReference type="EMBL" id="KAK7353923.1"/>
    </source>
</evidence>
<dbReference type="GO" id="GO:0005524">
    <property type="term" value="F:ATP binding"/>
    <property type="evidence" value="ECO:0007669"/>
    <property type="project" value="UniProtKB-KW"/>
</dbReference>
<keyword evidence="6" id="KW-0067">ATP-binding</keyword>
<keyword evidence="4" id="KW-0547">Nucleotide-binding</keyword>
<comment type="catalytic activity">
    <reaction evidence="8">
        <text>L-seryl-[protein] + ATP = O-phospho-L-seryl-[protein] + ADP + H(+)</text>
        <dbReference type="Rhea" id="RHEA:17989"/>
        <dbReference type="Rhea" id="RHEA-COMP:9863"/>
        <dbReference type="Rhea" id="RHEA-COMP:11604"/>
        <dbReference type="ChEBI" id="CHEBI:15378"/>
        <dbReference type="ChEBI" id="CHEBI:29999"/>
        <dbReference type="ChEBI" id="CHEBI:30616"/>
        <dbReference type="ChEBI" id="CHEBI:83421"/>
        <dbReference type="ChEBI" id="CHEBI:456216"/>
        <dbReference type="EC" id="2.7.11.1"/>
    </reaction>
</comment>
<comment type="catalytic activity">
    <reaction evidence="7">
        <text>L-threonyl-[protein] + ATP = O-phospho-L-threonyl-[protein] + ADP + H(+)</text>
        <dbReference type="Rhea" id="RHEA:46608"/>
        <dbReference type="Rhea" id="RHEA-COMP:11060"/>
        <dbReference type="Rhea" id="RHEA-COMP:11605"/>
        <dbReference type="ChEBI" id="CHEBI:15378"/>
        <dbReference type="ChEBI" id="CHEBI:30013"/>
        <dbReference type="ChEBI" id="CHEBI:30616"/>
        <dbReference type="ChEBI" id="CHEBI:61977"/>
        <dbReference type="ChEBI" id="CHEBI:456216"/>
        <dbReference type="EC" id="2.7.11.1"/>
    </reaction>
</comment>
<evidence type="ECO:0000256" key="3">
    <source>
        <dbReference type="ARBA" id="ARBA00022679"/>
    </source>
</evidence>
<keyword evidence="3" id="KW-0808">Transferase</keyword>